<keyword evidence="4" id="KW-1185">Reference proteome</keyword>
<gene>
    <name evidence="3" type="ORF">D9615_000606</name>
</gene>
<comment type="caution">
    <text evidence="3">The sequence shown here is derived from an EMBL/GenBank/DDBJ whole genome shotgun (WGS) entry which is preliminary data.</text>
</comment>
<dbReference type="CDD" id="cd01066">
    <property type="entry name" value="APP_MetAP"/>
    <property type="match status" value="1"/>
</dbReference>
<organism evidence="3 4">
    <name type="scientific">Tricholomella constricta</name>
    <dbReference type="NCBI Taxonomy" id="117010"/>
    <lineage>
        <taxon>Eukaryota</taxon>
        <taxon>Fungi</taxon>
        <taxon>Dikarya</taxon>
        <taxon>Basidiomycota</taxon>
        <taxon>Agaricomycotina</taxon>
        <taxon>Agaricomycetes</taxon>
        <taxon>Agaricomycetidae</taxon>
        <taxon>Agaricales</taxon>
        <taxon>Tricholomatineae</taxon>
        <taxon>Lyophyllaceae</taxon>
        <taxon>Tricholomella</taxon>
    </lineage>
</organism>
<evidence type="ECO:0000313" key="4">
    <source>
        <dbReference type="Proteomes" id="UP000565441"/>
    </source>
</evidence>
<dbReference type="AlphaFoldDB" id="A0A8H5HQM6"/>
<feature type="signal peptide" evidence="1">
    <location>
        <begin position="1"/>
        <end position="28"/>
    </location>
</feature>
<dbReference type="Proteomes" id="UP000565441">
    <property type="component" value="Unassembled WGS sequence"/>
</dbReference>
<proteinExistence type="predicted"/>
<feature type="chain" id="PRO_5034061126" description="Peptidase M24 domain-containing protein" evidence="1">
    <location>
        <begin position="29"/>
        <end position="458"/>
    </location>
</feature>
<dbReference type="Gene3D" id="3.90.230.10">
    <property type="entry name" value="Creatinase/methionine aminopeptidase superfamily"/>
    <property type="match status" value="1"/>
</dbReference>
<accession>A0A8H5HQM6</accession>
<evidence type="ECO:0000259" key="2">
    <source>
        <dbReference type="Pfam" id="PF00557"/>
    </source>
</evidence>
<dbReference type="OrthoDB" id="3632757at2759"/>
<keyword evidence="1" id="KW-0732">Signal</keyword>
<name>A0A8H5HQM6_9AGAR</name>
<dbReference type="Pfam" id="PF00557">
    <property type="entry name" value="Peptidase_M24"/>
    <property type="match status" value="1"/>
</dbReference>
<dbReference type="SUPFAM" id="SSF55920">
    <property type="entry name" value="Creatinase/aminopeptidase"/>
    <property type="match status" value="1"/>
</dbReference>
<dbReference type="InterPro" id="IPR036005">
    <property type="entry name" value="Creatinase/aminopeptidase-like"/>
</dbReference>
<evidence type="ECO:0000256" key="1">
    <source>
        <dbReference type="SAM" id="SignalP"/>
    </source>
</evidence>
<feature type="domain" description="Peptidase M24" evidence="2">
    <location>
        <begin position="202"/>
        <end position="410"/>
    </location>
</feature>
<dbReference type="EMBL" id="JAACJP010000001">
    <property type="protein sequence ID" value="KAF5387670.1"/>
    <property type="molecule type" value="Genomic_DNA"/>
</dbReference>
<evidence type="ECO:0000313" key="3">
    <source>
        <dbReference type="EMBL" id="KAF5387670.1"/>
    </source>
</evidence>
<protein>
    <recommendedName>
        <fullName evidence="2">Peptidase M24 domain-containing protein</fullName>
    </recommendedName>
</protein>
<sequence length="458" mass="52542">MNFTGSAVFTMKAAIILLVALRSGVLSAAQLHPSEPAKYQKLPSLRQSARIQNGWKNERIARIPSLLRKYNIDAWLMSQREHAEDTIWWSIKNATDYGAHRRTVVLFHTNTYPLRGQPNPMLWIDNTGDVWPELQKTLEAYNPRRIALNVDRDIAFGGGLHVGELAVLEEQLGERWMARTVNEPLLSIEYVATRVEGQLNYYRKLQDIVWAMLEEGFSHQVIEPGKTTTEDLEWWFREKMQTLNVTTWNQPRISVIDEDSFPGWKGTFDTIEEGDLLHIDFGITAMGLNTDTQHMAYVLRTNGPNPESDAPQSLKDGMKKSNRMQDIVLENMRAGLKGNEVLRKCLDQMKSEGIEGQIFSHPIGDWGHDAGAVMGFTNLPAYVPIIGELPILPNTYYSIELYAYHFVPERNQTLRFRQEDNAYWVADTGTWEFVRGRQERYHLVDARKRTGMIFSVQA</sequence>
<reference evidence="3 4" key="1">
    <citation type="journal article" date="2020" name="ISME J.">
        <title>Uncovering the hidden diversity of litter-decomposition mechanisms in mushroom-forming fungi.</title>
        <authorList>
            <person name="Floudas D."/>
            <person name="Bentzer J."/>
            <person name="Ahren D."/>
            <person name="Johansson T."/>
            <person name="Persson P."/>
            <person name="Tunlid A."/>
        </authorList>
    </citation>
    <scope>NUCLEOTIDE SEQUENCE [LARGE SCALE GENOMIC DNA]</scope>
    <source>
        <strain evidence="3 4">CBS 661.87</strain>
    </source>
</reference>
<dbReference type="InterPro" id="IPR000994">
    <property type="entry name" value="Pept_M24"/>
</dbReference>